<dbReference type="SMART" id="SM00487">
    <property type="entry name" value="DEXDc"/>
    <property type="match status" value="1"/>
</dbReference>
<dbReference type="PANTHER" id="PTHR47959:SF1">
    <property type="entry name" value="ATP-DEPENDENT RNA HELICASE DBPA"/>
    <property type="match status" value="1"/>
</dbReference>
<evidence type="ECO:0000256" key="2">
    <source>
        <dbReference type="ARBA" id="ARBA00022801"/>
    </source>
</evidence>
<feature type="domain" description="Helicase ATP-binding" evidence="6">
    <location>
        <begin position="26"/>
        <end position="195"/>
    </location>
</feature>
<dbReference type="InterPro" id="IPR005580">
    <property type="entry name" value="DbpA/CsdA_RNA-bd_dom"/>
</dbReference>
<reference evidence="8 9" key="1">
    <citation type="journal article" date="2021" name="Sci. Rep.">
        <title>The distribution of antibiotic resistance genes in chicken gut microbiota commensals.</title>
        <authorList>
            <person name="Juricova H."/>
            <person name="Matiasovicova J."/>
            <person name="Kubasova T."/>
            <person name="Cejkova D."/>
            <person name="Rychlik I."/>
        </authorList>
    </citation>
    <scope>NUCLEOTIDE SEQUENCE [LARGE SCALE GENOMIC DNA]</scope>
    <source>
        <strain evidence="8 9">An819</strain>
    </source>
</reference>
<comment type="similarity">
    <text evidence="5">Belongs to the DEAD box helicase family.</text>
</comment>
<keyword evidence="3 8" id="KW-0347">Helicase</keyword>
<dbReference type="InterPro" id="IPR027417">
    <property type="entry name" value="P-loop_NTPase"/>
</dbReference>
<dbReference type="Pfam" id="PF00270">
    <property type="entry name" value="DEAD"/>
    <property type="match status" value="1"/>
</dbReference>
<dbReference type="PROSITE" id="PS51194">
    <property type="entry name" value="HELICASE_CTER"/>
    <property type="match status" value="1"/>
</dbReference>
<comment type="caution">
    <text evidence="8">The sequence shown here is derived from an EMBL/GenBank/DDBJ whole genome shotgun (WGS) entry which is preliminary data.</text>
</comment>
<dbReference type="GO" id="GO:0005829">
    <property type="term" value="C:cytosol"/>
    <property type="evidence" value="ECO:0007669"/>
    <property type="project" value="TreeGrafter"/>
</dbReference>
<dbReference type="GO" id="GO:0005524">
    <property type="term" value="F:ATP binding"/>
    <property type="evidence" value="ECO:0007669"/>
    <property type="project" value="UniProtKB-KW"/>
</dbReference>
<organism evidence="8 9">
    <name type="scientific">Marseilla massiliensis</name>
    <dbReference type="NCBI Taxonomy" id="1841864"/>
    <lineage>
        <taxon>Bacteria</taxon>
        <taxon>Pseudomonadati</taxon>
        <taxon>Bacteroidota</taxon>
        <taxon>Bacteroidia</taxon>
        <taxon>Bacteroidales</taxon>
        <taxon>Prevotellaceae</taxon>
        <taxon>Marseilla</taxon>
    </lineage>
</organism>
<dbReference type="GO" id="GO:0016787">
    <property type="term" value="F:hydrolase activity"/>
    <property type="evidence" value="ECO:0007669"/>
    <property type="project" value="UniProtKB-KW"/>
</dbReference>
<keyword evidence="9" id="KW-1185">Reference proteome</keyword>
<name>A0A938WN32_9BACT</name>
<dbReference type="SMART" id="SM00490">
    <property type="entry name" value="HELICc"/>
    <property type="match status" value="1"/>
</dbReference>
<dbReference type="Proteomes" id="UP000764045">
    <property type="component" value="Unassembled WGS sequence"/>
</dbReference>
<dbReference type="Gene3D" id="3.40.50.300">
    <property type="entry name" value="P-loop containing nucleotide triphosphate hydrolases"/>
    <property type="match status" value="2"/>
</dbReference>
<dbReference type="CDD" id="cd00268">
    <property type="entry name" value="DEADc"/>
    <property type="match status" value="1"/>
</dbReference>
<evidence type="ECO:0000256" key="3">
    <source>
        <dbReference type="ARBA" id="ARBA00022806"/>
    </source>
</evidence>
<keyword evidence="2" id="KW-0378">Hydrolase</keyword>
<dbReference type="CDD" id="cd18787">
    <property type="entry name" value="SF2_C_DEAD"/>
    <property type="match status" value="1"/>
</dbReference>
<feature type="domain" description="Helicase C-terminal" evidence="7">
    <location>
        <begin position="219"/>
        <end position="367"/>
    </location>
</feature>
<dbReference type="AlphaFoldDB" id="A0A938WN32"/>
<evidence type="ECO:0000256" key="1">
    <source>
        <dbReference type="ARBA" id="ARBA00022741"/>
    </source>
</evidence>
<sequence length="439" mass="48594">MTNEIQQILDRLGMARLNQMQLDTYREVNGTDADVVVVSPTGSGKTLAYMLPLAGMIDVSSDAVQAVVIVPNRELALQSAEVMGRFGLHIRTVCCYGGRPAMDEHRVIRQVAPHVVFGTPGRLNDHFDKGNLSPYTARFLVIDEFDKCLEMGFHNEMAKLLKRLSGVRRRFLLSATDADRIPDFVNARHVAKVDYSEGGISSRVEQYCLKSADKDKLEALGNLLCTIGRQSSMVFLNYRDSVERVASYLRGRGFGVSAFHGGLEQPEREAALYRFGNGSANVLVSTDLASRGLDIPDVDNIIHYHMPLTRESYIHRVGRTARWDATGKSFFILSPDESLPDFVEKECSPITLPEQMPGVPQPKMETLYIGKGKKDKISKGDIVGFLCKKGGLDSSAIGRIDVKERYCYVAVSREKVGQVLSMAGGEKIKGIKTIVEVVR</sequence>
<evidence type="ECO:0000313" key="8">
    <source>
        <dbReference type="EMBL" id="MBM6661866.1"/>
    </source>
</evidence>
<dbReference type="GO" id="GO:0003724">
    <property type="term" value="F:RNA helicase activity"/>
    <property type="evidence" value="ECO:0007669"/>
    <property type="project" value="TreeGrafter"/>
</dbReference>
<evidence type="ECO:0000256" key="5">
    <source>
        <dbReference type="ARBA" id="ARBA00038437"/>
    </source>
</evidence>
<dbReference type="InterPro" id="IPR012677">
    <property type="entry name" value="Nucleotide-bd_a/b_plait_sf"/>
</dbReference>
<evidence type="ECO:0000259" key="7">
    <source>
        <dbReference type="PROSITE" id="PS51194"/>
    </source>
</evidence>
<dbReference type="EMBL" id="JACJJL010000013">
    <property type="protein sequence ID" value="MBM6661866.1"/>
    <property type="molecule type" value="Genomic_DNA"/>
</dbReference>
<proteinExistence type="inferred from homology"/>
<keyword evidence="1" id="KW-0547">Nucleotide-binding</keyword>
<dbReference type="RefSeq" id="WP_205109711.1">
    <property type="nucleotide sequence ID" value="NZ_JACJJL010000013.1"/>
</dbReference>
<dbReference type="GO" id="GO:0003676">
    <property type="term" value="F:nucleic acid binding"/>
    <property type="evidence" value="ECO:0007669"/>
    <property type="project" value="InterPro"/>
</dbReference>
<dbReference type="Pfam" id="PF03880">
    <property type="entry name" value="DbpA"/>
    <property type="match status" value="1"/>
</dbReference>
<protein>
    <submittedName>
        <fullName evidence="8">DEAD/DEAH box helicase</fullName>
    </submittedName>
</protein>
<accession>A0A938WN32</accession>
<dbReference type="PROSITE" id="PS51192">
    <property type="entry name" value="HELICASE_ATP_BIND_1"/>
    <property type="match status" value="1"/>
</dbReference>
<evidence type="ECO:0000313" key="9">
    <source>
        <dbReference type="Proteomes" id="UP000764045"/>
    </source>
</evidence>
<dbReference type="PANTHER" id="PTHR47959">
    <property type="entry name" value="ATP-DEPENDENT RNA HELICASE RHLE-RELATED"/>
    <property type="match status" value="1"/>
</dbReference>
<dbReference type="InterPro" id="IPR014001">
    <property type="entry name" value="Helicase_ATP-bd"/>
</dbReference>
<gene>
    <name evidence="8" type="ORF">H6B30_08925</name>
</gene>
<dbReference type="InterPro" id="IPR011545">
    <property type="entry name" value="DEAD/DEAH_box_helicase_dom"/>
</dbReference>
<evidence type="ECO:0000256" key="4">
    <source>
        <dbReference type="ARBA" id="ARBA00022840"/>
    </source>
</evidence>
<dbReference type="SUPFAM" id="SSF52540">
    <property type="entry name" value="P-loop containing nucleoside triphosphate hydrolases"/>
    <property type="match status" value="1"/>
</dbReference>
<dbReference type="Gene3D" id="3.30.70.330">
    <property type="match status" value="1"/>
</dbReference>
<dbReference type="Pfam" id="PF00271">
    <property type="entry name" value="Helicase_C"/>
    <property type="match status" value="1"/>
</dbReference>
<keyword evidence="4" id="KW-0067">ATP-binding</keyword>
<dbReference type="InterPro" id="IPR050079">
    <property type="entry name" value="DEAD_box_RNA_helicase"/>
</dbReference>
<dbReference type="InterPro" id="IPR001650">
    <property type="entry name" value="Helicase_C-like"/>
</dbReference>
<dbReference type="CDD" id="cd12252">
    <property type="entry name" value="RRM_DbpA"/>
    <property type="match status" value="1"/>
</dbReference>
<evidence type="ECO:0000259" key="6">
    <source>
        <dbReference type="PROSITE" id="PS51192"/>
    </source>
</evidence>
<dbReference type="InterPro" id="IPR044742">
    <property type="entry name" value="DEAD/DEAH_RhlB"/>
</dbReference>